<dbReference type="InterPro" id="IPR045051">
    <property type="entry name" value="SBT"/>
</dbReference>
<dbReference type="PANTHER" id="PTHR10795">
    <property type="entry name" value="PROPROTEIN CONVERTASE SUBTILISIN/KEXIN"/>
    <property type="match status" value="1"/>
</dbReference>
<organism evidence="14 15">
    <name type="scientific">Spirodela intermedia</name>
    <name type="common">Intermediate duckweed</name>
    <dbReference type="NCBI Taxonomy" id="51605"/>
    <lineage>
        <taxon>Eukaryota</taxon>
        <taxon>Viridiplantae</taxon>
        <taxon>Streptophyta</taxon>
        <taxon>Embryophyta</taxon>
        <taxon>Tracheophyta</taxon>
        <taxon>Spermatophyta</taxon>
        <taxon>Magnoliopsida</taxon>
        <taxon>Liliopsida</taxon>
        <taxon>Araceae</taxon>
        <taxon>Lemnoideae</taxon>
        <taxon>Spirodela</taxon>
    </lineage>
</organism>
<dbReference type="EMBL" id="LR746269">
    <property type="protein sequence ID" value="CAA7398485.1"/>
    <property type="molecule type" value="Genomic_DNA"/>
</dbReference>
<evidence type="ECO:0000259" key="11">
    <source>
        <dbReference type="Pfam" id="PF02225"/>
    </source>
</evidence>
<keyword evidence="15" id="KW-1185">Reference proteome</keyword>
<feature type="chain" id="PRO_5029837740" evidence="9">
    <location>
        <begin position="22"/>
        <end position="775"/>
    </location>
</feature>
<dbReference type="Pfam" id="PF05922">
    <property type="entry name" value="Inhibitor_I9"/>
    <property type="match status" value="1"/>
</dbReference>
<evidence type="ECO:0000256" key="7">
    <source>
        <dbReference type="PIRSR" id="PIRSR615500-1"/>
    </source>
</evidence>
<dbReference type="InterPro" id="IPR023828">
    <property type="entry name" value="Peptidase_S8_Ser-AS"/>
</dbReference>
<name>A0A7I8KNE1_SPIIN</name>
<comment type="similarity">
    <text evidence="1 8">Belongs to the peptidase S8 family.</text>
</comment>
<evidence type="ECO:0000256" key="8">
    <source>
        <dbReference type="PROSITE-ProRule" id="PRU01240"/>
    </source>
</evidence>
<proteinExistence type="inferred from homology"/>
<protein>
    <submittedName>
        <fullName evidence="14">Uncharacterized protein</fullName>
    </submittedName>
</protein>
<evidence type="ECO:0000259" key="12">
    <source>
        <dbReference type="Pfam" id="PF05922"/>
    </source>
</evidence>
<dbReference type="InterPro" id="IPR000209">
    <property type="entry name" value="Peptidase_S8/S53_dom"/>
</dbReference>
<evidence type="ECO:0000256" key="5">
    <source>
        <dbReference type="ARBA" id="ARBA00022825"/>
    </source>
</evidence>
<keyword evidence="3 9" id="KW-0732">Signal</keyword>
<evidence type="ECO:0000256" key="3">
    <source>
        <dbReference type="ARBA" id="ARBA00022729"/>
    </source>
</evidence>
<feature type="active site" description="Charge relay system" evidence="7 8">
    <location>
        <position position="209"/>
    </location>
</feature>
<evidence type="ECO:0000256" key="6">
    <source>
        <dbReference type="ARBA" id="ARBA00023180"/>
    </source>
</evidence>
<evidence type="ECO:0000259" key="10">
    <source>
        <dbReference type="Pfam" id="PF00082"/>
    </source>
</evidence>
<dbReference type="Pfam" id="PF02225">
    <property type="entry name" value="PA"/>
    <property type="match status" value="1"/>
</dbReference>
<dbReference type="PROSITE" id="PS51892">
    <property type="entry name" value="SUBTILASE"/>
    <property type="match status" value="1"/>
</dbReference>
<gene>
    <name evidence="14" type="ORF">SI8410_06009150</name>
</gene>
<feature type="domain" description="PA" evidence="11">
    <location>
        <begin position="384"/>
        <end position="456"/>
    </location>
</feature>
<dbReference type="InterPro" id="IPR003137">
    <property type="entry name" value="PA_domain"/>
</dbReference>
<evidence type="ECO:0000259" key="13">
    <source>
        <dbReference type="Pfam" id="PF17766"/>
    </source>
</evidence>
<dbReference type="FunFam" id="3.50.30.30:FF:000005">
    <property type="entry name" value="subtilisin-like protease SBT1.5"/>
    <property type="match status" value="1"/>
</dbReference>
<dbReference type="FunFam" id="3.30.70.80:FF:000002">
    <property type="entry name" value="Subtilisin-like protease SBT5.3"/>
    <property type="match status" value="1"/>
</dbReference>
<feature type="active site" description="Charge relay system" evidence="7 8">
    <location>
        <position position="147"/>
    </location>
</feature>
<dbReference type="GO" id="GO:0006508">
    <property type="term" value="P:proteolysis"/>
    <property type="evidence" value="ECO:0007669"/>
    <property type="project" value="UniProtKB-KW"/>
</dbReference>
<dbReference type="Proteomes" id="UP000663760">
    <property type="component" value="Chromosome 6"/>
</dbReference>
<dbReference type="InterPro" id="IPR034197">
    <property type="entry name" value="Peptidases_S8_3"/>
</dbReference>
<dbReference type="SUPFAM" id="SSF52743">
    <property type="entry name" value="Subtilisin-like"/>
    <property type="match status" value="1"/>
</dbReference>
<keyword evidence="6" id="KW-0325">Glycoprotein</keyword>
<dbReference type="InterPro" id="IPR037045">
    <property type="entry name" value="S8pro/Inhibitor_I9_sf"/>
</dbReference>
<keyword evidence="4 8" id="KW-0378">Hydrolase</keyword>
<accession>A0A7I8KNE1</accession>
<evidence type="ECO:0000313" key="14">
    <source>
        <dbReference type="EMBL" id="CAA7398485.1"/>
    </source>
</evidence>
<evidence type="ECO:0000256" key="2">
    <source>
        <dbReference type="ARBA" id="ARBA00022670"/>
    </source>
</evidence>
<dbReference type="CDD" id="cd02120">
    <property type="entry name" value="PA_subtilisin_like"/>
    <property type="match status" value="1"/>
</dbReference>
<dbReference type="InterPro" id="IPR010259">
    <property type="entry name" value="S8pro/Inhibitor_I9"/>
</dbReference>
<dbReference type="Pfam" id="PF17766">
    <property type="entry name" value="fn3_6"/>
    <property type="match status" value="1"/>
</dbReference>
<feature type="active site" description="Charge relay system" evidence="7 8">
    <location>
        <position position="543"/>
    </location>
</feature>
<dbReference type="GO" id="GO:0004252">
    <property type="term" value="F:serine-type endopeptidase activity"/>
    <property type="evidence" value="ECO:0007669"/>
    <property type="project" value="UniProtKB-UniRule"/>
</dbReference>
<dbReference type="PRINTS" id="PR00723">
    <property type="entry name" value="SUBTILISIN"/>
</dbReference>
<feature type="signal peptide" evidence="9">
    <location>
        <begin position="1"/>
        <end position="21"/>
    </location>
</feature>
<dbReference type="InterPro" id="IPR046450">
    <property type="entry name" value="PA_dom_sf"/>
</dbReference>
<dbReference type="Gene3D" id="3.30.70.80">
    <property type="entry name" value="Peptidase S8 propeptide/proteinase inhibitor I9"/>
    <property type="match status" value="1"/>
</dbReference>
<dbReference type="CDD" id="cd04852">
    <property type="entry name" value="Peptidases_S8_3"/>
    <property type="match status" value="1"/>
</dbReference>
<evidence type="ECO:0000256" key="9">
    <source>
        <dbReference type="SAM" id="SignalP"/>
    </source>
</evidence>
<dbReference type="FunFam" id="2.60.40.2310:FF:000001">
    <property type="entry name" value="Subtilisin-like protease SBT1.5"/>
    <property type="match status" value="1"/>
</dbReference>
<feature type="domain" description="Subtilisin-like protease fibronectin type-III" evidence="13">
    <location>
        <begin position="657"/>
        <end position="751"/>
    </location>
</feature>
<dbReference type="Gene3D" id="3.50.30.30">
    <property type="match status" value="1"/>
</dbReference>
<feature type="domain" description="Inhibitor I9" evidence="12">
    <location>
        <begin position="25"/>
        <end position="110"/>
    </location>
</feature>
<evidence type="ECO:0000256" key="4">
    <source>
        <dbReference type="ARBA" id="ARBA00022801"/>
    </source>
</evidence>
<keyword evidence="2 8" id="KW-0645">Protease</keyword>
<dbReference type="Pfam" id="PF00082">
    <property type="entry name" value="Peptidase_S8"/>
    <property type="match status" value="1"/>
</dbReference>
<feature type="domain" description="Peptidase S8/S53" evidence="10">
    <location>
        <begin position="138"/>
        <end position="587"/>
    </location>
</feature>
<dbReference type="SUPFAM" id="SSF52025">
    <property type="entry name" value="PA domain"/>
    <property type="match status" value="1"/>
</dbReference>
<evidence type="ECO:0000313" key="15">
    <source>
        <dbReference type="Proteomes" id="UP000663760"/>
    </source>
</evidence>
<dbReference type="Gene3D" id="2.60.40.2310">
    <property type="match status" value="1"/>
</dbReference>
<sequence length="775" mass="82164">MYPLLISCLLLSLMLQARVSAEKKSYVVYLGRHFHGPDASPEDYERARSNHHSLLGAIMGDEENAGESIIYSYTNSINGFAANLDEEQAREIAEKPGVISVFPNTLWQLQTTKSWEFMGLEKDGVIPPSSIWAKARFGEDVIIGSLDSGVWPESVSFRDEGIGPVPARWQGSCEGQDVPCNRKLIGAKSFSKGLPEGSRFGSARDFDGHGTHTLSTAAGRLVAGANLFGLANGTAKGGSPAARVAAYKVCGLTGCSDADMLAGFDAAIHDGVDVISVSIGSTAPDFFANSVAIGSFHAVERGIAVVCAAGNIGPEPYSVRNSAPWILTVAAGSDGRAFTSRVSLGNGEHVEGLSLASGRLPPKDFYPIIVSTDAKVSSASTEQAQLCYLGSLEPEKVKGKIVVCLRGDDDKMGKVHAVSEAGGIGAILVNDASSGRYLTAVPYMIPAVHVSYDSGTVIFSYLNSTQSPVGRIGAPTSHYHLKEAPYVASFSSRGPTFVSPQILKPDILAPGVDILAAYSLGVAPTFAEADTRRVAFNIISGTSMACPHVSGVVGLLKMLHPQWSPAAVKSAIMTTASTRYKGGKVIKDQSTGRAATPLDYGSGHIHPNQAMDPGLVYDLGARDYFNFLCAIGYNPDEIPVYAVGNSSCPAVPMKLEDLNYPSITVHNLTNPITITRTVKNVGKPGAYQALVRPPPGVSVSVEPKILTFSRIGEEKTFQVTMEKQGEDLGPSVFGQLTWSDGKHRVRSPLSVVNVPGEFEPVFTLPYSPLGIKLRA</sequence>
<reference evidence="14" key="1">
    <citation type="submission" date="2020-02" db="EMBL/GenBank/DDBJ databases">
        <authorList>
            <person name="Scholz U."/>
            <person name="Mascher M."/>
            <person name="Fiebig A."/>
        </authorList>
    </citation>
    <scope>NUCLEOTIDE SEQUENCE</scope>
</reference>
<dbReference type="InterPro" id="IPR015500">
    <property type="entry name" value="Peptidase_S8_subtilisin-rel"/>
</dbReference>
<dbReference type="InterPro" id="IPR036852">
    <property type="entry name" value="Peptidase_S8/S53_dom_sf"/>
</dbReference>
<dbReference type="InterPro" id="IPR041469">
    <property type="entry name" value="Subtilisin-like_FN3"/>
</dbReference>
<keyword evidence="5 8" id="KW-0720">Serine protease</keyword>
<dbReference type="FunFam" id="3.40.50.200:FF:000006">
    <property type="entry name" value="Subtilisin-like protease SBT1.5"/>
    <property type="match status" value="1"/>
</dbReference>
<dbReference type="AlphaFoldDB" id="A0A7I8KNE1"/>
<dbReference type="OrthoDB" id="206201at2759"/>
<dbReference type="Gene3D" id="3.40.50.200">
    <property type="entry name" value="Peptidase S8/S53 domain"/>
    <property type="match status" value="1"/>
</dbReference>
<dbReference type="PROSITE" id="PS00138">
    <property type="entry name" value="SUBTILASE_SER"/>
    <property type="match status" value="1"/>
</dbReference>
<evidence type="ECO:0000256" key="1">
    <source>
        <dbReference type="ARBA" id="ARBA00011073"/>
    </source>
</evidence>